<dbReference type="SUPFAM" id="SSF47473">
    <property type="entry name" value="EF-hand"/>
    <property type="match status" value="1"/>
</dbReference>
<evidence type="ECO:0000313" key="9">
    <source>
        <dbReference type="EMBL" id="KAF6159724.1"/>
    </source>
</evidence>
<feature type="domain" description="EF-hand" evidence="7">
    <location>
        <begin position="340"/>
        <end position="375"/>
    </location>
</feature>
<evidence type="ECO:0000256" key="5">
    <source>
        <dbReference type="ARBA" id="ARBA00022837"/>
    </source>
</evidence>
<evidence type="ECO:0008006" key="11">
    <source>
        <dbReference type="Google" id="ProtNLM"/>
    </source>
</evidence>
<dbReference type="InterPro" id="IPR050205">
    <property type="entry name" value="CDPK_Ser/Thr_kinases"/>
</dbReference>
<evidence type="ECO:0000256" key="4">
    <source>
        <dbReference type="ARBA" id="ARBA00022777"/>
    </source>
</evidence>
<dbReference type="InterPro" id="IPR029491">
    <property type="entry name" value="Helicase_HTH"/>
</dbReference>
<proteinExistence type="predicted"/>
<dbReference type="InterPro" id="IPR011992">
    <property type="entry name" value="EF-hand-dom_pair"/>
</dbReference>
<keyword evidence="3" id="KW-0547">Nucleotide-binding</keyword>
<dbReference type="GO" id="GO:0005509">
    <property type="term" value="F:calcium ion binding"/>
    <property type="evidence" value="ECO:0007669"/>
    <property type="project" value="InterPro"/>
</dbReference>
<dbReference type="Gene3D" id="1.10.238.10">
    <property type="entry name" value="EF-hand"/>
    <property type="match status" value="1"/>
</dbReference>
<dbReference type="GO" id="GO:0005524">
    <property type="term" value="F:ATP binding"/>
    <property type="evidence" value="ECO:0007669"/>
    <property type="project" value="UniProtKB-KW"/>
</dbReference>
<protein>
    <recommendedName>
        <fullName evidence="11">Calmodulin</fullName>
    </recommendedName>
</protein>
<dbReference type="Pfam" id="PF08783">
    <property type="entry name" value="DWNN"/>
    <property type="match status" value="1"/>
</dbReference>
<dbReference type="InterPro" id="IPR018247">
    <property type="entry name" value="EF_Hand_1_Ca_BS"/>
</dbReference>
<accession>A0A7J7MY48</accession>
<dbReference type="AlphaFoldDB" id="A0A7J7MY48"/>
<dbReference type="Pfam" id="PF13202">
    <property type="entry name" value="EF-hand_5"/>
    <property type="match status" value="2"/>
</dbReference>
<dbReference type="GO" id="GO:0008270">
    <property type="term" value="F:zinc ion binding"/>
    <property type="evidence" value="ECO:0007669"/>
    <property type="project" value="InterPro"/>
</dbReference>
<evidence type="ECO:0000259" key="8">
    <source>
        <dbReference type="PROSITE" id="PS51282"/>
    </source>
</evidence>
<dbReference type="InterPro" id="IPR002048">
    <property type="entry name" value="EF_hand_dom"/>
</dbReference>
<evidence type="ECO:0000256" key="3">
    <source>
        <dbReference type="ARBA" id="ARBA00022741"/>
    </source>
</evidence>
<keyword evidence="5" id="KW-0106">Calcium</keyword>
<dbReference type="PROSITE" id="PS51282">
    <property type="entry name" value="DWNN"/>
    <property type="match status" value="1"/>
</dbReference>
<dbReference type="PROSITE" id="PS50222">
    <property type="entry name" value="EF_HAND_2"/>
    <property type="match status" value="3"/>
</dbReference>
<dbReference type="Pfam" id="PF14493">
    <property type="entry name" value="HTH_40"/>
    <property type="match status" value="1"/>
</dbReference>
<feature type="domain" description="EF-hand" evidence="7">
    <location>
        <begin position="409"/>
        <end position="437"/>
    </location>
</feature>
<feature type="domain" description="DWNN" evidence="8">
    <location>
        <begin position="3"/>
        <end position="78"/>
    </location>
</feature>
<keyword evidence="10" id="KW-1185">Reference proteome</keyword>
<feature type="domain" description="EF-hand" evidence="7">
    <location>
        <begin position="438"/>
        <end position="473"/>
    </location>
</feature>
<gene>
    <name evidence="9" type="ORF">GIB67_029982</name>
</gene>
<dbReference type="InterPro" id="IPR014891">
    <property type="entry name" value="DWNN_domain"/>
</dbReference>
<dbReference type="GO" id="GO:0004674">
    <property type="term" value="F:protein serine/threonine kinase activity"/>
    <property type="evidence" value="ECO:0007669"/>
    <property type="project" value="UniProtKB-KW"/>
</dbReference>
<dbReference type="Gene3D" id="3.10.20.90">
    <property type="entry name" value="Phosphatidylinositol 3-kinase Catalytic Subunit, Chain A, domain 1"/>
    <property type="match status" value="1"/>
</dbReference>
<name>A0A7J7MY48_9MAGN</name>
<dbReference type="OrthoDB" id="40902at2759"/>
<sequence length="559" mass="63316">MSVRFKFRSSVNFDSININGHPSISVRDLRLRIIQQLNLKIYHDFDLVITDANTAQVKLSDFEAIMKKEKMISELRKGYDFDQKIENSEEKVVAVIMVGGPTKDSYLLQIFLIGFYDDREFALYVSAISSELNIPVRYLREDKPHGSAGALFNFRDVIMEECPNRPERPVPVTEQVVYEYVFEAAKEGFNIDWNKFCDEIGMTRLVRLKIHGAISKIGSRERLRPIKDELPEYKLQKMELKIICKMQSKKGFQFWVMYVLILCIDFVDRREDHQAIDILLAEIDIYELFAFKHCKGRKAKLALCEVSLGETVKARLKQFSMMNNLKRSALMVVAEHLSMEEVAGIKESFQLMDVNNNGKITLGELKVGLGKIGHNVPNADLQILMETVKSSVTHNFCAINHVLQNNNARLFLQADVDGNGTLDFGEYVAAAIHLKKIGNDEYLRKVFTFFDKNKSEYIEIEELRNALADEVDTNNEEVITTIIHDVDTTRTKLAYKDVEIKDAASNISFIGSSGGDACGTGDMGVDEGSWIIGDIAEALCIYGDVGIIADDGDVVFVYV</sequence>
<dbReference type="PROSITE" id="PS00018">
    <property type="entry name" value="EF_HAND_1"/>
    <property type="match status" value="2"/>
</dbReference>
<evidence type="ECO:0000256" key="6">
    <source>
        <dbReference type="ARBA" id="ARBA00022840"/>
    </source>
</evidence>
<evidence type="ECO:0000259" key="7">
    <source>
        <dbReference type="PROSITE" id="PS50222"/>
    </source>
</evidence>
<evidence type="ECO:0000256" key="2">
    <source>
        <dbReference type="ARBA" id="ARBA00022679"/>
    </source>
</evidence>
<keyword evidence="1" id="KW-0723">Serine/threonine-protein kinase</keyword>
<dbReference type="PANTHER" id="PTHR24349">
    <property type="entry name" value="SERINE/THREONINE-PROTEIN KINASE"/>
    <property type="match status" value="1"/>
</dbReference>
<keyword evidence="4" id="KW-0418">Kinase</keyword>
<dbReference type="Proteomes" id="UP000541444">
    <property type="component" value="Unassembled WGS sequence"/>
</dbReference>
<evidence type="ECO:0000256" key="1">
    <source>
        <dbReference type="ARBA" id="ARBA00022527"/>
    </source>
</evidence>
<dbReference type="SMART" id="SM00054">
    <property type="entry name" value="EFh"/>
    <property type="match status" value="3"/>
</dbReference>
<reference evidence="9 10" key="1">
    <citation type="journal article" date="2020" name="IScience">
        <title>Genome Sequencing of the Endangered Kingdonia uniflora (Circaeasteraceae, Ranunculales) Reveals Potential Mechanisms of Evolutionary Specialization.</title>
        <authorList>
            <person name="Sun Y."/>
            <person name="Deng T."/>
            <person name="Zhang A."/>
            <person name="Moore M.J."/>
            <person name="Landis J.B."/>
            <person name="Lin N."/>
            <person name="Zhang H."/>
            <person name="Zhang X."/>
            <person name="Huang J."/>
            <person name="Zhang X."/>
            <person name="Sun H."/>
            <person name="Wang H."/>
        </authorList>
    </citation>
    <scope>NUCLEOTIDE SEQUENCE [LARGE SCALE GENOMIC DNA]</scope>
    <source>
        <strain evidence="9">TB1705</strain>
        <tissue evidence="9">Leaf</tissue>
    </source>
</reference>
<keyword evidence="2" id="KW-0808">Transferase</keyword>
<organism evidence="9 10">
    <name type="scientific">Kingdonia uniflora</name>
    <dbReference type="NCBI Taxonomy" id="39325"/>
    <lineage>
        <taxon>Eukaryota</taxon>
        <taxon>Viridiplantae</taxon>
        <taxon>Streptophyta</taxon>
        <taxon>Embryophyta</taxon>
        <taxon>Tracheophyta</taxon>
        <taxon>Spermatophyta</taxon>
        <taxon>Magnoliopsida</taxon>
        <taxon>Ranunculales</taxon>
        <taxon>Circaeasteraceae</taxon>
        <taxon>Kingdonia</taxon>
    </lineage>
</organism>
<keyword evidence="6" id="KW-0067">ATP-binding</keyword>
<dbReference type="EMBL" id="JACGCM010001188">
    <property type="protein sequence ID" value="KAF6159724.1"/>
    <property type="molecule type" value="Genomic_DNA"/>
</dbReference>
<dbReference type="SMART" id="SM01180">
    <property type="entry name" value="DWNN"/>
    <property type="match status" value="1"/>
</dbReference>
<comment type="caution">
    <text evidence="9">The sequence shown here is derived from an EMBL/GenBank/DDBJ whole genome shotgun (WGS) entry which is preliminary data.</text>
</comment>
<evidence type="ECO:0000313" key="10">
    <source>
        <dbReference type="Proteomes" id="UP000541444"/>
    </source>
</evidence>